<dbReference type="EMBL" id="CP133548">
    <property type="protein sequence ID" value="WMS86575.1"/>
    <property type="molecule type" value="Genomic_DNA"/>
</dbReference>
<evidence type="ECO:0000256" key="6">
    <source>
        <dbReference type="SAM" id="Phobius"/>
    </source>
</evidence>
<dbReference type="FunFam" id="3.30.70.270:FF:000001">
    <property type="entry name" value="Diguanylate cyclase domain protein"/>
    <property type="match status" value="1"/>
</dbReference>
<evidence type="ECO:0000313" key="8">
    <source>
        <dbReference type="EMBL" id="WMS86575.1"/>
    </source>
</evidence>
<accession>A0AA51X6Z3</accession>
<feature type="transmembrane region" description="Helical" evidence="6">
    <location>
        <begin position="406"/>
        <end position="425"/>
    </location>
</feature>
<dbReference type="NCBIfam" id="TIGR00254">
    <property type="entry name" value="GGDEF"/>
    <property type="match status" value="1"/>
</dbReference>
<feature type="repeat" description="TPR" evidence="4">
    <location>
        <begin position="166"/>
        <end position="199"/>
    </location>
</feature>
<dbReference type="PROSITE" id="PS50005">
    <property type="entry name" value="TPR"/>
    <property type="match status" value="2"/>
</dbReference>
<sequence length="602" mass="69516">MNNIFAENAVHPIVEKFGAMSAKEPIKTIEEIDQALKDPKLPLLPRLDIMVIKSDTFNRLGYLEQYLENSRQGFELAQAHKKQDYASRFKLDEAEALSQLNKWEQSKVVFKEALVTIETLDNRFLEAQAKSKFGLASYYNEEHEAALKLLLDAYEIYQEEAPGFLATTLANIALVYDATGEHETAIDYFFKSLSYIDEKEQEQNASITYYNIGYVSIKVKKYDQAEEYLKKSLTIAEKFNIVQGVAFAKSQLGLLEYERQHYETAEVYLKESLSLAQNIKNQRLINATMSDLLKNQIKQGKTEEVDVLINQLMARLSDKEDKDKLVVLRHAADHYSDQGRFQEAIDYYNKVINVFEELIKSNRIKEMKKLQNEFNDKLQQQELEILKQRNELQQLNLEKQESQKTIFILAALILTTLLMSALIFWRREKISHQKYAELALTDELTGVPNRRQIFSIAERELNGFFRENGKLMFCLLDLDFFKRINDSYGHDVGDRVLIEFAVAIRCAIREHDSLGRIGGEEWLLILNQVDVDDLDVVFDRIRSQCAKIDVDGLDEVITVSMGVTLAHSDDESIEVALKRADEALYDAKHQGRNRYAIKLRHG</sequence>
<keyword evidence="6" id="KW-1133">Transmembrane helix</keyword>
<dbReference type="InterPro" id="IPR029787">
    <property type="entry name" value="Nucleotide_cyclase"/>
</dbReference>
<evidence type="ECO:0000256" key="1">
    <source>
        <dbReference type="ARBA" id="ARBA00001946"/>
    </source>
</evidence>
<dbReference type="CDD" id="cd01949">
    <property type="entry name" value="GGDEF"/>
    <property type="match status" value="1"/>
</dbReference>
<evidence type="ECO:0000256" key="2">
    <source>
        <dbReference type="ARBA" id="ARBA00012528"/>
    </source>
</evidence>
<dbReference type="PANTHER" id="PTHR45138">
    <property type="entry name" value="REGULATORY COMPONENTS OF SENSORY TRANSDUCTION SYSTEM"/>
    <property type="match status" value="1"/>
</dbReference>
<organism evidence="8 9">
    <name type="scientific">Pleionea litopenaei</name>
    <dbReference type="NCBI Taxonomy" id="3070815"/>
    <lineage>
        <taxon>Bacteria</taxon>
        <taxon>Pseudomonadati</taxon>
        <taxon>Pseudomonadota</taxon>
        <taxon>Gammaproteobacteria</taxon>
        <taxon>Oceanospirillales</taxon>
        <taxon>Pleioneaceae</taxon>
        <taxon>Pleionea</taxon>
    </lineage>
</organism>
<dbReference type="InterPro" id="IPR019734">
    <property type="entry name" value="TPR_rpt"/>
</dbReference>
<dbReference type="GO" id="GO:0052621">
    <property type="term" value="F:diguanylate cyclase activity"/>
    <property type="evidence" value="ECO:0007669"/>
    <property type="project" value="UniProtKB-EC"/>
</dbReference>
<dbReference type="Pfam" id="PF13176">
    <property type="entry name" value="TPR_7"/>
    <property type="match status" value="1"/>
</dbReference>
<dbReference type="SUPFAM" id="SSF55073">
    <property type="entry name" value="Nucleotide cyclase"/>
    <property type="match status" value="1"/>
</dbReference>
<keyword evidence="6" id="KW-0472">Membrane</keyword>
<dbReference type="InterPro" id="IPR043128">
    <property type="entry name" value="Rev_trsase/Diguanyl_cyclase"/>
</dbReference>
<name>A0AA51X6Z3_9GAMM</name>
<dbReference type="Proteomes" id="UP001239782">
    <property type="component" value="Chromosome"/>
</dbReference>
<dbReference type="Pfam" id="PF13424">
    <property type="entry name" value="TPR_12"/>
    <property type="match status" value="1"/>
</dbReference>
<dbReference type="SMART" id="SM00267">
    <property type="entry name" value="GGDEF"/>
    <property type="match status" value="1"/>
</dbReference>
<dbReference type="SUPFAM" id="SSF48452">
    <property type="entry name" value="TPR-like"/>
    <property type="match status" value="2"/>
</dbReference>
<dbReference type="PANTHER" id="PTHR45138:SF9">
    <property type="entry name" value="DIGUANYLATE CYCLASE DGCM-RELATED"/>
    <property type="match status" value="1"/>
</dbReference>
<dbReference type="Pfam" id="PF13181">
    <property type="entry name" value="TPR_8"/>
    <property type="match status" value="1"/>
</dbReference>
<reference evidence="8 9" key="1">
    <citation type="submission" date="2023-08" db="EMBL/GenBank/DDBJ databases">
        <title>Pleionea litopenaei sp. nov., isolated from stomach of juvenile Litopenaeus vannamei.</title>
        <authorList>
            <person name="Rho A.M."/>
            <person name="Hwang C.Y."/>
        </authorList>
    </citation>
    <scope>NUCLEOTIDE SEQUENCE [LARGE SCALE GENOMIC DNA]</scope>
    <source>
        <strain evidence="8 9">HL-JVS1</strain>
    </source>
</reference>
<dbReference type="EC" id="2.7.7.65" evidence="2"/>
<keyword evidence="5" id="KW-0175">Coiled coil</keyword>
<dbReference type="InterPro" id="IPR011990">
    <property type="entry name" value="TPR-like_helical_dom_sf"/>
</dbReference>
<dbReference type="AlphaFoldDB" id="A0AA51X6Z3"/>
<feature type="repeat" description="TPR" evidence="4">
    <location>
        <begin position="206"/>
        <end position="239"/>
    </location>
</feature>
<dbReference type="Gene3D" id="3.30.70.270">
    <property type="match status" value="1"/>
</dbReference>
<gene>
    <name evidence="8" type="ORF">Q9312_15245</name>
</gene>
<keyword evidence="9" id="KW-1185">Reference proteome</keyword>
<evidence type="ECO:0000256" key="5">
    <source>
        <dbReference type="SAM" id="Coils"/>
    </source>
</evidence>
<proteinExistence type="predicted"/>
<feature type="domain" description="GGDEF" evidence="7">
    <location>
        <begin position="469"/>
        <end position="600"/>
    </location>
</feature>
<comment type="catalytic activity">
    <reaction evidence="3">
        <text>2 GTP = 3',3'-c-di-GMP + 2 diphosphate</text>
        <dbReference type="Rhea" id="RHEA:24898"/>
        <dbReference type="ChEBI" id="CHEBI:33019"/>
        <dbReference type="ChEBI" id="CHEBI:37565"/>
        <dbReference type="ChEBI" id="CHEBI:58805"/>
        <dbReference type="EC" id="2.7.7.65"/>
    </reaction>
</comment>
<evidence type="ECO:0000259" key="7">
    <source>
        <dbReference type="PROSITE" id="PS50887"/>
    </source>
</evidence>
<protein>
    <recommendedName>
        <fullName evidence="2">diguanylate cyclase</fullName>
        <ecNumber evidence="2">2.7.7.65</ecNumber>
    </recommendedName>
</protein>
<feature type="coiled-coil region" evidence="5">
    <location>
        <begin position="364"/>
        <end position="405"/>
    </location>
</feature>
<dbReference type="Pfam" id="PF00990">
    <property type="entry name" value="GGDEF"/>
    <property type="match status" value="1"/>
</dbReference>
<dbReference type="Gene3D" id="1.25.40.10">
    <property type="entry name" value="Tetratricopeptide repeat domain"/>
    <property type="match status" value="2"/>
</dbReference>
<keyword evidence="4" id="KW-0802">TPR repeat</keyword>
<evidence type="ECO:0000313" key="9">
    <source>
        <dbReference type="Proteomes" id="UP001239782"/>
    </source>
</evidence>
<dbReference type="InterPro" id="IPR000160">
    <property type="entry name" value="GGDEF_dom"/>
</dbReference>
<evidence type="ECO:0000256" key="3">
    <source>
        <dbReference type="ARBA" id="ARBA00034247"/>
    </source>
</evidence>
<dbReference type="InterPro" id="IPR050469">
    <property type="entry name" value="Diguanylate_Cyclase"/>
</dbReference>
<comment type="cofactor">
    <cofactor evidence="1">
        <name>Mg(2+)</name>
        <dbReference type="ChEBI" id="CHEBI:18420"/>
    </cofactor>
</comment>
<dbReference type="SMART" id="SM00028">
    <property type="entry name" value="TPR"/>
    <property type="match status" value="6"/>
</dbReference>
<dbReference type="KEGG" id="plei:Q9312_15245"/>
<keyword evidence="6" id="KW-0812">Transmembrane</keyword>
<evidence type="ECO:0000256" key="4">
    <source>
        <dbReference type="PROSITE-ProRule" id="PRU00339"/>
    </source>
</evidence>
<dbReference type="PROSITE" id="PS50887">
    <property type="entry name" value="GGDEF"/>
    <property type="match status" value="1"/>
</dbReference>
<dbReference type="RefSeq" id="WP_309201720.1">
    <property type="nucleotide sequence ID" value="NZ_CP133548.1"/>
</dbReference>